<dbReference type="GO" id="GO:0008237">
    <property type="term" value="F:metallopeptidase activity"/>
    <property type="evidence" value="ECO:0007669"/>
    <property type="project" value="InterPro"/>
</dbReference>
<keyword evidence="3" id="KW-0325">Glycoprotein</keyword>
<reference evidence="4" key="1">
    <citation type="submission" date="2018-05" db="EMBL/GenBank/DDBJ databases">
        <authorList>
            <person name="Lanie J.A."/>
            <person name="Ng W.-L."/>
            <person name="Kazmierczak K.M."/>
            <person name="Andrzejewski T.M."/>
            <person name="Davidsen T.M."/>
            <person name="Wayne K.J."/>
            <person name="Tettelin H."/>
            <person name="Glass J.I."/>
            <person name="Rusch D."/>
            <person name="Podicherti R."/>
            <person name="Tsui H.-C.T."/>
            <person name="Winkler M.E."/>
        </authorList>
    </citation>
    <scope>NUCLEOTIDE SEQUENCE</scope>
</reference>
<accession>A0A383CPT4</accession>
<keyword evidence="2" id="KW-1015">Disulfide bond</keyword>
<dbReference type="GO" id="GO:0016020">
    <property type="term" value="C:membrane"/>
    <property type="evidence" value="ECO:0007669"/>
    <property type="project" value="InterPro"/>
</dbReference>
<dbReference type="AlphaFoldDB" id="A0A383CPT4"/>
<dbReference type="EMBL" id="UINC01210535">
    <property type="protein sequence ID" value="SVE34040.1"/>
    <property type="molecule type" value="Genomic_DNA"/>
</dbReference>
<sequence length="212" mass="23351">VKYFLLSIPLALLCSCTQPVVQSELVNEVDSFLASYTETYLGLQAKSAEADWSLNTKIVDGDNSNSKAYEEAEGKVAEFTGSVEVIEKARRYLEGRAGLNDLQARQLKAILYAAARNPQTKPGLVKARIKADAAQTEALFGFDFKIDGKSVTTNEIDRILEEEDDEQVRLAAWNSSKEVGKGLKKGLAGLVSLRNQTVQALGYKDFFQYQVS</sequence>
<dbReference type="SUPFAM" id="SSF55486">
    <property type="entry name" value="Metalloproteases ('zincins'), catalytic domain"/>
    <property type="match status" value="1"/>
</dbReference>
<dbReference type="Gene3D" id="1.10.1370.30">
    <property type="match status" value="1"/>
</dbReference>
<evidence type="ECO:0000256" key="2">
    <source>
        <dbReference type="ARBA" id="ARBA00023157"/>
    </source>
</evidence>
<organism evidence="4">
    <name type="scientific">marine metagenome</name>
    <dbReference type="NCBI Taxonomy" id="408172"/>
    <lineage>
        <taxon>unclassified sequences</taxon>
        <taxon>metagenomes</taxon>
        <taxon>ecological metagenomes</taxon>
    </lineage>
</organism>
<dbReference type="GO" id="GO:0008241">
    <property type="term" value="F:peptidyl-dipeptidase activity"/>
    <property type="evidence" value="ECO:0007669"/>
    <property type="project" value="InterPro"/>
</dbReference>
<proteinExistence type="predicted"/>
<dbReference type="Pfam" id="PF01401">
    <property type="entry name" value="Peptidase_M2"/>
    <property type="match status" value="1"/>
</dbReference>
<feature type="non-terminal residue" evidence="4">
    <location>
        <position position="1"/>
    </location>
</feature>
<protein>
    <submittedName>
        <fullName evidence="4">Uncharacterized protein</fullName>
    </submittedName>
</protein>
<evidence type="ECO:0000313" key="4">
    <source>
        <dbReference type="EMBL" id="SVE34040.1"/>
    </source>
</evidence>
<keyword evidence="1" id="KW-0732">Signal</keyword>
<gene>
    <name evidence="4" type="ORF">METZ01_LOCUS486894</name>
</gene>
<dbReference type="GO" id="GO:0006508">
    <property type="term" value="P:proteolysis"/>
    <property type="evidence" value="ECO:0007669"/>
    <property type="project" value="InterPro"/>
</dbReference>
<dbReference type="InterPro" id="IPR001548">
    <property type="entry name" value="Peptidase_M2"/>
</dbReference>
<name>A0A383CPT4_9ZZZZ</name>
<evidence type="ECO:0000256" key="1">
    <source>
        <dbReference type="ARBA" id="ARBA00022729"/>
    </source>
</evidence>
<feature type="non-terminal residue" evidence="4">
    <location>
        <position position="212"/>
    </location>
</feature>
<evidence type="ECO:0000256" key="3">
    <source>
        <dbReference type="ARBA" id="ARBA00023180"/>
    </source>
</evidence>